<feature type="region of interest" description="Disordered" evidence="2">
    <location>
        <begin position="23"/>
        <end position="45"/>
    </location>
</feature>
<dbReference type="HOGENOM" id="CLU_2502222_0_0_1"/>
<keyword evidence="1" id="KW-1015">Disulfide bond</keyword>
<dbReference type="InterPro" id="IPR009069">
    <property type="entry name" value="Cys_alpha_HP_mot_SF"/>
</dbReference>
<dbReference type="InterPro" id="IPR010625">
    <property type="entry name" value="CHCH"/>
</dbReference>
<evidence type="ECO:0000256" key="1">
    <source>
        <dbReference type="ARBA" id="ARBA00023157"/>
    </source>
</evidence>
<dbReference type="InterPro" id="IPR055304">
    <property type="entry name" value="CHCHD2/10-like"/>
</dbReference>
<dbReference type="STRING" id="88036.D8SET2"/>
<proteinExistence type="predicted"/>
<dbReference type="Gramene" id="EFJ16925">
    <property type="protein sequence ID" value="EFJ16925"/>
    <property type="gene ID" value="SELMODRAFT_17960"/>
</dbReference>
<dbReference type="PROSITE" id="PS51808">
    <property type="entry name" value="CHCH"/>
    <property type="match status" value="1"/>
</dbReference>
<dbReference type="EMBL" id="GL377616">
    <property type="protein sequence ID" value="EFJ16925.1"/>
    <property type="molecule type" value="Genomic_DNA"/>
</dbReference>
<evidence type="ECO:0000259" key="3">
    <source>
        <dbReference type="Pfam" id="PF06747"/>
    </source>
</evidence>
<evidence type="ECO:0000313" key="5">
    <source>
        <dbReference type="EMBL" id="EFJ16925.1"/>
    </source>
</evidence>
<dbReference type="EMBL" id="GL377620">
    <property type="protein sequence ID" value="EFJ16046.1"/>
    <property type="molecule type" value="Genomic_DNA"/>
</dbReference>
<dbReference type="GO" id="GO:0007005">
    <property type="term" value="P:mitochondrion organization"/>
    <property type="evidence" value="ECO:0007669"/>
    <property type="project" value="InterPro"/>
</dbReference>
<sequence>FGAGNAVAHRAADAIMGPRVVQHEMTPSSQAASTPAEALPQPTSSGSDPCLKQFKAFQDCIAGNPDDISKCQFYIDMLGECRR</sequence>
<accession>D8SET2</accession>
<organism evidence="6">
    <name type="scientific">Selaginella moellendorffii</name>
    <name type="common">Spikemoss</name>
    <dbReference type="NCBI Taxonomy" id="88036"/>
    <lineage>
        <taxon>Eukaryota</taxon>
        <taxon>Viridiplantae</taxon>
        <taxon>Streptophyta</taxon>
        <taxon>Embryophyta</taxon>
        <taxon>Tracheophyta</taxon>
        <taxon>Lycopodiopsida</taxon>
        <taxon>Selaginellales</taxon>
        <taxon>Selaginellaceae</taxon>
        <taxon>Selaginella</taxon>
    </lineage>
</organism>
<dbReference type="OMA" id="EISKCQY"/>
<dbReference type="Proteomes" id="UP000001514">
    <property type="component" value="Unassembled WGS sequence"/>
</dbReference>
<name>D8SET2_SELML</name>
<reference evidence="5 6" key="1">
    <citation type="journal article" date="2011" name="Science">
        <title>The Selaginella genome identifies genetic changes associated with the evolution of vascular plants.</title>
        <authorList>
            <person name="Banks J.A."/>
            <person name="Nishiyama T."/>
            <person name="Hasebe M."/>
            <person name="Bowman J.L."/>
            <person name="Gribskov M."/>
            <person name="dePamphilis C."/>
            <person name="Albert V.A."/>
            <person name="Aono N."/>
            <person name="Aoyama T."/>
            <person name="Ambrose B.A."/>
            <person name="Ashton N.W."/>
            <person name="Axtell M.J."/>
            <person name="Barker E."/>
            <person name="Barker M.S."/>
            <person name="Bennetzen J.L."/>
            <person name="Bonawitz N.D."/>
            <person name="Chapple C."/>
            <person name="Cheng C."/>
            <person name="Correa L.G."/>
            <person name="Dacre M."/>
            <person name="DeBarry J."/>
            <person name="Dreyer I."/>
            <person name="Elias M."/>
            <person name="Engstrom E.M."/>
            <person name="Estelle M."/>
            <person name="Feng L."/>
            <person name="Finet C."/>
            <person name="Floyd S.K."/>
            <person name="Frommer W.B."/>
            <person name="Fujita T."/>
            <person name="Gramzow L."/>
            <person name="Gutensohn M."/>
            <person name="Harholt J."/>
            <person name="Hattori M."/>
            <person name="Heyl A."/>
            <person name="Hirai T."/>
            <person name="Hiwatashi Y."/>
            <person name="Ishikawa M."/>
            <person name="Iwata M."/>
            <person name="Karol K.G."/>
            <person name="Koehler B."/>
            <person name="Kolukisaoglu U."/>
            <person name="Kubo M."/>
            <person name="Kurata T."/>
            <person name="Lalonde S."/>
            <person name="Li K."/>
            <person name="Li Y."/>
            <person name="Litt A."/>
            <person name="Lyons E."/>
            <person name="Manning G."/>
            <person name="Maruyama T."/>
            <person name="Michael T.P."/>
            <person name="Mikami K."/>
            <person name="Miyazaki S."/>
            <person name="Morinaga S."/>
            <person name="Murata T."/>
            <person name="Mueller-Roeber B."/>
            <person name="Nelson D.R."/>
            <person name="Obara M."/>
            <person name="Oguri Y."/>
            <person name="Olmstead R.G."/>
            <person name="Onodera N."/>
            <person name="Petersen B.L."/>
            <person name="Pils B."/>
            <person name="Prigge M."/>
            <person name="Rensing S.A."/>
            <person name="Riano-Pachon D.M."/>
            <person name="Roberts A.W."/>
            <person name="Sato Y."/>
            <person name="Scheller H.V."/>
            <person name="Schulz B."/>
            <person name="Schulz C."/>
            <person name="Shakirov E.V."/>
            <person name="Shibagaki N."/>
            <person name="Shinohara N."/>
            <person name="Shippen D.E."/>
            <person name="Soerensen I."/>
            <person name="Sotooka R."/>
            <person name="Sugimoto N."/>
            <person name="Sugita M."/>
            <person name="Sumikawa N."/>
            <person name="Tanurdzic M."/>
            <person name="Theissen G."/>
            <person name="Ulvskov P."/>
            <person name="Wakazuki S."/>
            <person name="Weng J.K."/>
            <person name="Willats W.W."/>
            <person name="Wipf D."/>
            <person name="Wolf P.G."/>
            <person name="Yang L."/>
            <person name="Zimmer A.D."/>
            <person name="Zhu Q."/>
            <person name="Mitros T."/>
            <person name="Hellsten U."/>
            <person name="Loque D."/>
            <person name="Otillar R."/>
            <person name="Salamov A."/>
            <person name="Schmutz J."/>
            <person name="Shapiro H."/>
            <person name="Lindquist E."/>
            <person name="Lucas S."/>
            <person name="Rokhsar D."/>
            <person name="Grigoriev I.V."/>
        </authorList>
    </citation>
    <scope>NUCLEOTIDE SEQUENCE [LARGE SCALE GENOMIC DNA]</scope>
</reference>
<dbReference type="AlphaFoldDB" id="D8SET2"/>
<dbReference type="KEGG" id="smo:SELMODRAFT_17960"/>
<evidence type="ECO:0000313" key="4">
    <source>
        <dbReference type="EMBL" id="EFJ16046.1"/>
    </source>
</evidence>
<dbReference type="PANTHER" id="PTHR13523">
    <property type="entry name" value="COILED-COIL-HELIX-COILED-COIL-HELIX DOMAIN CONTAINING 2/NUR77"/>
    <property type="match status" value="1"/>
</dbReference>
<dbReference type="InParanoid" id="D8SET2"/>
<feature type="non-terminal residue" evidence="5">
    <location>
        <position position="1"/>
    </location>
</feature>
<evidence type="ECO:0000256" key="2">
    <source>
        <dbReference type="SAM" id="MobiDB-lite"/>
    </source>
</evidence>
<protein>
    <recommendedName>
        <fullName evidence="3">CHCH domain-containing protein</fullName>
    </recommendedName>
</protein>
<keyword evidence="6" id="KW-1185">Reference proteome</keyword>
<dbReference type="Pfam" id="PF06747">
    <property type="entry name" value="CHCH"/>
    <property type="match status" value="1"/>
</dbReference>
<gene>
    <name evidence="4" type="ORF">SELMODRAFT_17959</name>
    <name evidence="5" type="ORF">SELMODRAFT_17960</name>
</gene>
<feature type="domain" description="CHCH" evidence="3">
    <location>
        <begin position="50"/>
        <end position="83"/>
    </location>
</feature>
<dbReference type="OrthoDB" id="1106148at2759"/>
<feature type="non-terminal residue" evidence="5">
    <location>
        <position position="83"/>
    </location>
</feature>
<dbReference type="eggNOG" id="KOG4090">
    <property type="taxonomic scope" value="Eukaryota"/>
</dbReference>
<evidence type="ECO:0000313" key="6">
    <source>
        <dbReference type="Proteomes" id="UP000001514"/>
    </source>
</evidence>
<dbReference type="KEGG" id="smo:SELMODRAFT_17959"/>
<dbReference type="Gramene" id="EFJ16046">
    <property type="protein sequence ID" value="EFJ16046"/>
    <property type="gene ID" value="SELMODRAFT_17959"/>
</dbReference>
<dbReference type="SUPFAM" id="SSF47072">
    <property type="entry name" value="Cysteine alpha-hairpin motif"/>
    <property type="match status" value="1"/>
</dbReference>
<dbReference type="PANTHER" id="PTHR13523:SF2">
    <property type="entry name" value="COILED-COIL-HELIX-COILED-COIL-HELIX DOMAIN CONTAINING 2, ISOFORM A-RELATED"/>
    <property type="match status" value="1"/>
</dbReference>